<sequence length="161" mass="18411">MARELPWQRIILRMAPRGGGFLNSHKLMTNSKRQCRHPNCSVREKTGLPHIAPSTTIFRHLLHLCEAVTGKSAWQALAQEDKEKLKRRWEEKGHLLIKSAEVIQSTSPLNSFEISPESPSTALEYIQETFGGDTPEDYRSYIDSQFQNLVRLMGDLGTKRH</sequence>
<evidence type="ECO:0000313" key="1">
    <source>
        <dbReference type="EMBL" id="PRP79682.1"/>
    </source>
</evidence>
<keyword evidence="2" id="KW-1185">Reference proteome</keyword>
<proteinExistence type="predicted"/>
<comment type="caution">
    <text evidence="1">The sequence shown here is derived from an EMBL/GenBank/DDBJ whole genome shotgun (WGS) entry which is preliminary data.</text>
</comment>
<reference evidence="1 2" key="1">
    <citation type="journal article" date="2018" name="Genome Biol. Evol.">
        <title>Multiple Roots of Fruiting Body Formation in Amoebozoa.</title>
        <authorList>
            <person name="Hillmann F."/>
            <person name="Forbes G."/>
            <person name="Novohradska S."/>
            <person name="Ferling I."/>
            <person name="Riege K."/>
            <person name="Groth M."/>
            <person name="Westermann M."/>
            <person name="Marz M."/>
            <person name="Spaller T."/>
            <person name="Winckler T."/>
            <person name="Schaap P."/>
            <person name="Glockner G."/>
        </authorList>
    </citation>
    <scope>NUCLEOTIDE SEQUENCE [LARGE SCALE GENOMIC DNA]</scope>
    <source>
        <strain evidence="1 2">Jena</strain>
    </source>
</reference>
<dbReference type="EMBL" id="MDYQ01000175">
    <property type="protein sequence ID" value="PRP79682.1"/>
    <property type="molecule type" value="Genomic_DNA"/>
</dbReference>
<organism evidence="1 2">
    <name type="scientific">Planoprotostelium fungivorum</name>
    <dbReference type="NCBI Taxonomy" id="1890364"/>
    <lineage>
        <taxon>Eukaryota</taxon>
        <taxon>Amoebozoa</taxon>
        <taxon>Evosea</taxon>
        <taxon>Variosea</taxon>
        <taxon>Cavosteliida</taxon>
        <taxon>Cavosteliaceae</taxon>
        <taxon>Planoprotostelium</taxon>
    </lineage>
</organism>
<dbReference type="InParanoid" id="A0A2P6N6V1"/>
<name>A0A2P6N6V1_9EUKA</name>
<dbReference type="Proteomes" id="UP000241769">
    <property type="component" value="Unassembled WGS sequence"/>
</dbReference>
<accession>A0A2P6N6V1</accession>
<protein>
    <submittedName>
        <fullName evidence="1">Uncharacterized protein</fullName>
    </submittedName>
</protein>
<evidence type="ECO:0000313" key="2">
    <source>
        <dbReference type="Proteomes" id="UP000241769"/>
    </source>
</evidence>
<gene>
    <name evidence="1" type="ORF">PROFUN_12580</name>
</gene>
<dbReference type="AlphaFoldDB" id="A0A2P6N6V1"/>